<dbReference type="SUPFAM" id="SSF53756">
    <property type="entry name" value="UDP-Glycosyltransferase/glycogen phosphorylase"/>
    <property type="match status" value="1"/>
</dbReference>
<proteinExistence type="predicted"/>
<dbReference type="PANTHER" id="PTHR46401:SF2">
    <property type="entry name" value="GLYCOSYLTRANSFERASE WBBK-RELATED"/>
    <property type="match status" value="1"/>
</dbReference>
<keyword evidence="1" id="KW-0808">Transferase</keyword>
<dbReference type="GO" id="GO:0016757">
    <property type="term" value="F:glycosyltransferase activity"/>
    <property type="evidence" value="ECO:0007669"/>
    <property type="project" value="InterPro"/>
</dbReference>
<dbReference type="Proteomes" id="UP000177354">
    <property type="component" value="Unassembled WGS sequence"/>
</dbReference>
<gene>
    <name evidence="4" type="ORF">A2777_05885</name>
</gene>
<evidence type="ECO:0000259" key="2">
    <source>
        <dbReference type="Pfam" id="PF00534"/>
    </source>
</evidence>
<dbReference type="GO" id="GO:0009103">
    <property type="term" value="P:lipopolysaccharide biosynthetic process"/>
    <property type="evidence" value="ECO:0007669"/>
    <property type="project" value="TreeGrafter"/>
</dbReference>
<dbReference type="Gene3D" id="3.40.50.2000">
    <property type="entry name" value="Glycogen Phosphorylase B"/>
    <property type="match status" value="2"/>
</dbReference>
<evidence type="ECO:0008006" key="6">
    <source>
        <dbReference type="Google" id="ProtNLM"/>
    </source>
</evidence>
<reference evidence="4 5" key="1">
    <citation type="journal article" date="2016" name="Nat. Commun.">
        <title>Thousands of microbial genomes shed light on interconnected biogeochemical processes in an aquifer system.</title>
        <authorList>
            <person name="Anantharaman K."/>
            <person name="Brown C.T."/>
            <person name="Hug L.A."/>
            <person name="Sharon I."/>
            <person name="Castelle C.J."/>
            <person name="Probst A.J."/>
            <person name="Thomas B.C."/>
            <person name="Singh A."/>
            <person name="Wilkins M.J."/>
            <person name="Karaoz U."/>
            <person name="Brodie E.L."/>
            <person name="Williams K.H."/>
            <person name="Hubbard S.S."/>
            <person name="Banfield J.F."/>
        </authorList>
    </citation>
    <scope>NUCLEOTIDE SEQUENCE [LARGE SCALE GENOMIC DNA]</scope>
</reference>
<dbReference type="Pfam" id="PF00534">
    <property type="entry name" value="Glycos_transf_1"/>
    <property type="match status" value="1"/>
</dbReference>
<protein>
    <recommendedName>
        <fullName evidence="6">Glycosyl transferase family 1 domain-containing protein</fullName>
    </recommendedName>
</protein>
<feature type="domain" description="Glycosyltransferase subfamily 4-like N-terminal" evidence="3">
    <location>
        <begin position="63"/>
        <end position="180"/>
    </location>
</feature>
<dbReference type="EMBL" id="MFJF01000015">
    <property type="protein sequence ID" value="OGG06482.1"/>
    <property type="molecule type" value="Genomic_DNA"/>
</dbReference>
<evidence type="ECO:0000313" key="5">
    <source>
        <dbReference type="Proteomes" id="UP000177354"/>
    </source>
</evidence>
<dbReference type="InterPro" id="IPR028098">
    <property type="entry name" value="Glyco_trans_4-like_N"/>
</dbReference>
<sequence>MKIAIDVSQVVFEGTGVANYTRDLIFNLLVKDRRNQFILFGYSLRRKKILDSFLKSIPRENGRIKCISLPVPPSLADLIWNRFGILSLEHLIGPVDIYHSSDWIQIPSPAKNITTVHDLVVYKYPETSSPSIIAVQKRRLARVIKHCRLILSDSMATKKDIIDILQVNENRISVVYPGISPIFKPVPEEKIKKVSKKYNINYPYILSVGTNEPRKNITSSVDAFNIFLKNLPPRETKEKPALIIVGKKGWKSNFSSHTPEIINLGSVDRQDLPSLYGGARFLVYPSLYEGFGLPVVEAMACGCPVITSNKGSLAEVAGQAALIVDPQKPEDLAIAMINLETDNRLRKKLIAAGLINCRRFSWSTAVEKVLLAYNSLIKK</sequence>
<evidence type="ECO:0000313" key="4">
    <source>
        <dbReference type="EMBL" id="OGG06482.1"/>
    </source>
</evidence>
<name>A0A1F5Z2Z7_9BACT</name>
<evidence type="ECO:0000256" key="1">
    <source>
        <dbReference type="ARBA" id="ARBA00022679"/>
    </source>
</evidence>
<feature type="domain" description="Glycosyl transferase family 1" evidence="2">
    <location>
        <begin position="195"/>
        <end position="353"/>
    </location>
</feature>
<dbReference type="Pfam" id="PF13439">
    <property type="entry name" value="Glyco_transf_4"/>
    <property type="match status" value="1"/>
</dbReference>
<dbReference type="AlphaFoldDB" id="A0A1F5Z2Z7"/>
<dbReference type="InterPro" id="IPR001296">
    <property type="entry name" value="Glyco_trans_1"/>
</dbReference>
<organism evidence="4 5">
    <name type="scientific">Candidatus Gottesmanbacteria bacterium RIFCSPHIGHO2_01_FULL_40_15</name>
    <dbReference type="NCBI Taxonomy" id="1798376"/>
    <lineage>
        <taxon>Bacteria</taxon>
        <taxon>Candidatus Gottesmaniibacteriota</taxon>
    </lineage>
</organism>
<evidence type="ECO:0000259" key="3">
    <source>
        <dbReference type="Pfam" id="PF13439"/>
    </source>
</evidence>
<accession>A0A1F5Z2Z7</accession>
<dbReference type="PANTHER" id="PTHR46401">
    <property type="entry name" value="GLYCOSYLTRANSFERASE WBBK-RELATED"/>
    <property type="match status" value="1"/>
</dbReference>
<dbReference type="CDD" id="cd03809">
    <property type="entry name" value="GT4_MtfB-like"/>
    <property type="match status" value="1"/>
</dbReference>
<comment type="caution">
    <text evidence="4">The sequence shown here is derived from an EMBL/GenBank/DDBJ whole genome shotgun (WGS) entry which is preliminary data.</text>
</comment>